<dbReference type="HOGENOM" id="CLU_1507396_0_0_2"/>
<dbReference type="PATRIC" id="fig|1434110.4.peg.3356"/>
<dbReference type="Proteomes" id="UP000033101">
    <property type="component" value="Chromosome"/>
</dbReference>
<keyword evidence="2" id="KW-1185">Reference proteome</keyword>
<evidence type="ECO:0000313" key="2">
    <source>
        <dbReference type="Proteomes" id="UP000033101"/>
    </source>
</evidence>
<proteinExistence type="predicted"/>
<dbReference type="GeneID" id="24831904"/>
<reference evidence="1 2" key="1">
    <citation type="submission" date="2014-07" db="EMBL/GenBank/DDBJ databases">
        <title>Methanogenic archaea and the global carbon cycle.</title>
        <authorList>
            <person name="Henriksen J.R."/>
            <person name="Luke J."/>
            <person name="Reinhart S."/>
            <person name="Benedict M.N."/>
            <person name="Youngblut N.D."/>
            <person name="Metcalf M.E."/>
            <person name="Whitaker R.J."/>
            <person name="Metcalf W.W."/>
        </authorList>
    </citation>
    <scope>NUCLEOTIDE SEQUENCE [LARGE SCALE GENOMIC DNA]</scope>
    <source>
        <strain evidence="1 2">HB-1</strain>
    </source>
</reference>
<dbReference type="KEGG" id="mhor:MSHOH_2610"/>
<organism evidence="1 2">
    <name type="scientific">Methanosarcina horonobensis HB-1 = JCM 15518</name>
    <dbReference type="NCBI Taxonomy" id="1434110"/>
    <lineage>
        <taxon>Archaea</taxon>
        <taxon>Methanobacteriati</taxon>
        <taxon>Methanobacteriota</taxon>
        <taxon>Stenosarchaea group</taxon>
        <taxon>Methanomicrobia</taxon>
        <taxon>Methanosarcinales</taxon>
        <taxon>Methanosarcinaceae</taxon>
        <taxon>Methanosarcina</taxon>
    </lineage>
</organism>
<sequence length="180" mass="21116">MNSVAAEMFGTPLNLGSGEVVKEAIKELFREEPEFFQAALQGILSEISERIDHTQMEQIKDRSRIADLELLLGLDEEIQDPEDPYYPEKKERLEELRQKTSFIREIQGNPEQSLENHLYEELKRSLSMKNRDIMNLFGWDKKNTMKATRLMQKMAETFSDVVYEPVPGKKRVMRIHLKKQ</sequence>
<name>A0A0E3SHB1_9EURY</name>
<gene>
    <name evidence="1" type="ORF">MSHOH_2610</name>
</gene>
<dbReference type="AlphaFoldDB" id="A0A0E3SHB1"/>
<evidence type="ECO:0000313" key="1">
    <source>
        <dbReference type="EMBL" id="AKB79093.1"/>
    </source>
</evidence>
<dbReference type="EMBL" id="CP009516">
    <property type="protein sequence ID" value="AKB79093.1"/>
    <property type="molecule type" value="Genomic_DNA"/>
</dbReference>
<dbReference type="RefSeq" id="WP_048140490.1">
    <property type="nucleotide sequence ID" value="NZ_CP009516.1"/>
</dbReference>
<accession>A0A0E3SHB1</accession>
<protein>
    <submittedName>
        <fullName evidence="1">Uncharacterized protein</fullName>
    </submittedName>
</protein>